<organism evidence="1">
    <name type="scientific">uncultured Gardnerella sp</name>
    <dbReference type="NCBI Taxonomy" id="293424"/>
    <lineage>
        <taxon>Bacteria</taxon>
        <taxon>Bacillati</taxon>
        <taxon>Actinomycetota</taxon>
        <taxon>Actinomycetes</taxon>
        <taxon>Bifidobacteriales</taxon>
        <taxon>Bifidobacteriaceae</taxon>
        <taxon>Gardnerella</taxon>
        <taxon>environmental samples</taxon>
    </lineage>
</organism>
<protein>
    <submittedName>
        <fullName evidence="1">CAZy families CBM48|CBM25|GH13|CBM41 protein</fullName>
    </submittedName>
</protein>
<dbReference type="InterPro" id="IPR017853">
    <property type="entry name" value="GH"/>
</dbReference>
<dbReference type="SUPFAM" id="SSF51445">
    <property type="entry name" value="(Trans)glycosidases"/>
    <property type="match status" value="1"/>
</dbReference>
<sequence length="149" mass="15998">DKGYVQLATEDDLTGFSSLKKDVYYGLTGTYDQTTGAGNTYVATSDSGIGASIAYVECHDNLTLHDKLAVSTGDTDLLDDQISLANDTLLSSLSPAFFQVGQSFGRSKKITDNAYLVSGKYVEDPNQAGVYYSSDSYNLGDEVNAVDWT</sequence>
<dbReference type="Gene3D" id="3.20.20.80">
    <property type="entry name" value="Glycosidases"/>
    <property type="match status" value="1"/>
</dbReference>
<name>A0A060BNG0_9BIFI</name>
<feature type="non-terminal residue" evidence="1">
    <location>
        <position position="1"/>
    </location>
</feature>
<dbReference type="AlphaFoldDB" id="A0A060BNG0"/>
<accession>A0A060BNG0</accession>
<proteinExistence type="predicted"/>
<feature type="non-terminal residue" evidence="1">
    <location>
        <position position="149"/>
    </location>
</feature>
<evidence type="ECO:0000313" key="1">
    <source>
        <dbReference type="EMBL" id="AIA85833.1"/>
    </source>
</evidence>
<dbReference type="EMBL" id="KF118571">
    <property type="protein sequence ID" value="AIA85833.1"/>
    <property type="molecule type" value="Genomic_DNA"/>
</dbReference>
<reference evidence="1" key="1">
    <citation type="journal article" date="2013" name="Environ. Microbiol.">
        <title>Seasonally variable intestinal metagenomes of the red palm weevil (Rhynchophorus ferrugineus).</title>
        <authorList>
            <person name="Jia S."/>
            <person name="Zhang X."/>
            <person name="Zhang G."/>
            <person name="Yin A."/>
            <person name="Zhang S."/>
            <person name="Li F."/>
            <person name="Wang L."/>
            <person name="Zhao D."/>
            <person name="Yun Q."/>
            <person name="Tala"/>
            <person name="Wang J."/>
            <person name="Sun G."/>
            <person name="Baabdullah M."/>
            <person name="Yu X."/>
            <person name="Hu S."/>
            <person name="Al-Mssallem I.S."/>
            <person name="Yu J."/>
        </authorList>
    </citation>
    <scope>NUCLEOTIDE SEQUENCE</scope>
</reference>